<keyword evidence="1" id="KW-0732">Signal</keyword>
<evidence type="ECO:0000313" key="3">
    <source>
        <dbReference type="Proteomes" id="UP000529417"/>
    </source>
</evidence>
<sequence>MNLALGVAMALGAAAQAYAQDSTNRVAVETAWSVFVDGDPRECWVVSSPQEVVNTRGGQPASVRRGDILLFTTYRAGGTPGEVSFTGGYPFDPDSTVGLTIGSNEFQLFVEGQWAWAGSAEDDAAIMAAMRGGAEAVLTARSSRGTDTRDTFSLFGYTAATETAAERCAE</sequence>
<feature type="chain" id="PRO_5030983961" description="Invasion associated locus B (IalB) protein" evidence="1">
    <location>
        <begin position="20"/>
        <end position="170"/>
    </location>
</feature>
<dbReference type="EMBL" id="JACBXS010000006">
    <property type="protein sequence ID" value="NYS24192.1"/>
    <property type="molecule type" value="Genomic_DNA"/>
</dbReference>
<dbReference type="AlphaFoldDB" id="A0A7Z0HXR9"/>
<dbReference type="RefSeq" id="WP_179904897.1">
    <property type="nucleotide sequence ID" value="NZ_JACBXS010000006.1"/>
</dbReference>
<proteinExistence type="predicted"/>
<reference evidence="2 3" key="1">
    <citation type="journal article" date="2000" name="Arch. Microbiol.">
        <title>Rhodobaca bogoriensis gen. nov. and sp. nov., an alkaliphilic purple nonsulfur bacterium from African Rift Valley soda lakes.</title>
        <authorList>
            <person name="Milford A.D."/>
            <person name="Achenbach L.A."/>
            <person name="Jung D.O."/>
            <person name="Madigan M.T."/>
        </authorList>
    </citation>
    <scope>NUCLEOTIDE SEQUENCE [LARGE SCALE GENOMIC DNA]</scope>
    <source>
        <strain evidence="2 3">2376</strain>
    </source>
</reference>
<keyword evidence="3" id="KW-1185">Reference proteome</keyword>
<evidence type="ECO:0008006" key="4">
    <source>
        <dbReference type="Google" id="ProtNLM"/>
    </source>
</evidence>
<organism evidence="2 3">
    <name type="scientific">Rhabdonatronobacter sediminivivens</name>
    <dbReference type="NCBI Taxonomy" id="2743469"/>
    <lineage>
        <taxon>Bacteria</taxon>
        <taxon>Pseudomonadati</taxon>
        <taxon>Pseudomonadota</taxon>
        <taxon>Alphaproteobacteria</taxon>
        <taxon>Rhodobacterales</taxon>
        <taxon>Paracoccaceae</taxon>
        <taxon>Rhabdonatronobacter</taxon>
    </lineage>
</organism>
<accession>A0A7Z0HXR9</accession>
<gene>
    <name evidence="2" type="ORF">HUK65_04235</name>
</gene>
<comment type="caution">
    <text evidence="2">The sequence shown here is derived from an EMBL/GenBank/DDBJ whole genome shotgun (WGS) entry which is preliminary data.</text>
</comment>
<name>A0A7Z0HXR9_9RHOB</name>
<evidence type="ECO:0000313" key="2">
    <source>
        <dbReference type="EMBL" id="NYS24192.1"/>
    </source>
</evidence>
<dbReference type="Proteomes" id="UP000529417">
    <property type="component" value="Unassembled WGS sequence"/>
</dbReference>
<evidence type="ECO:0000256" key="1">
    <source>
        <dbReference type="SAM" id="SignalP"/>
    </source>
</evidence>
<protein>
    <recommendedName>
        <fullName evidence="4">Invasion associated locus B (IalB) protein</fullName>
    </recommendedName>
</protein>
<feature type="signal peptide" evidence="1">
    <location>
        <begin position="1"/>
        <end position="19"/>
    </location>
</feature>